<keyword evidence="2 6" id="KW-0812">Transmembrane</keyword>
<dbReference type="Gene3D" id="3.30.750.24">
    <property type="entry name" value="STAS domain"/>
    <property type="match status" value="1"/>
</dbReference>
<gene>
    <name evidence="8" type="ORF">GOCE00092_LOCUS23957</name>
</gene>
<evidence type="ECO:0000256" key="6">
    <source>
        <dbReference type="SAM" id="Phobius"/>
    </source>
</evidence>
<sequence length="770" mass="82008">MSTTNALRVINRRQAWQVPRHRVSMGMGPFNVNVIQIRCSSSNSGRKSSSSQLKLGDAKYMSTALPVEKTDEESEQEKEEKEMIASMTKSDIKVNKDKPWLYDLGMKSMVPEWRKMFNPDTLLTDVSAGITVGCVAVPLSLAIAVASGVPPEVGLVTAAVSGVAGGLLGGTTLAITGPAAAISLLVVGAVQEHGLEALPVITLACGGLQVASGVTRLGVMAKLVPVSVIAGFTTGVGAMILSGQVPKALGLAAPAGLNPLETMAFVGENVAGINPAAAALALGVSGAMFALPKIHPKMPSALLAVGGATMATHTLGLDVSQIGAIPSGLEAFQFAIPALPPVDALPSLGITTFLIYAMTSAESLLSCAALEKMKKTSYKHSPDQELVGQGLANMGAGFFLGMPVTSVIARSSLNVKLNAESRLPALVQAAFVFSGVVFFSDSIATIPMPALSGMLITTGIGMLSPAEFKHCFAVQKLDAIPFAVTIGGMVAFGLAEGIGIGCLSAWALNYDYGKMDVKEINFPHKQQRPPSGDVTYFSNDNVVETVEDKEPVTIDFLQSKVATVETENVQLQGRVITLQTDKKQLEASVGTLTTENTHLLERLEAVEMENEQLRGLFDTLTTIETTTPESATLNSPSKSTIGWQLQGPINFASMFKIDDLIHRVEEMGTDEKVVVLDMQETTSVEFTGVEELVNRLVEVTEQNPGTTVQMWNCQDNLLNALKQCDPNERIARFCSIKDETPYHFPAKEEAKDVHKVPYWYDSPHFQPDAK</sequence>
<keyword evidence="4 6" id="KW-0472">Membrane</keyword>
<dbReference type="GO" id="GO:0016020">
    <property type="term" value="C:membrane"/>
    <property type="evidence" value="ECO:0007669"/>
    <property type="project" value="UniProtKB-SubCell"/>
</dbReference>
<evidence type="ECO:0000256" key="5">
    <source>
        <dbReference type="SAM" id="Coils"/>
    </source>
</evidence>
<dbReference type="InterPro" id="IPR011547">
    <property type="entry name" value="SLC26A/SulP_dom"/>
</dbReference>
<keyword evidence="3 6" id="KW-1133">Transmembrane helix</keyword>
<feature type="transmembrane region" description="Helical" evidence="6">
    <location>
        <begin position="446"/>
        <end position="466"/>
    </location>
</feature>
<organism evidence="8">
    <name type="scientific">Grammatophora oceanica</name>
    <dbReference type="NCBI Taxonomy" id="210454"/>
    <lineage>
        <taxon>Eukaryota</taxon>
        <taxon>Sar</taxon>
        <taxon>Stramenopiles</taxon>
        <taxon>Ochrophyta</taxon>
        <taxon>Bacillariophyta</taxon>
        <taxon>Fragilariophyceae</taxon>
        <taxon>Fragilariophycidae</taxon>
        <taxon>Rhabdonematales</taxon>
        <taxon>Grammatophoraceae</taxon>
        <taxon>Grammatophora</taxon>
    </lineage>
</organism>
<proteinExistence type="predicted"/>
<dbReference type="Pfam" id="PF00916">
    <property type="entry name" value="Sulfate_transp"/>
    <property type="match status" value="1"/>
</dbReference>
<feature type="domain" description="STAS" evidence="7">
    <location>
        <begin position="644"/>
        <end position="722"/>
    </location>
</feature>
<accession>A0A7S1VMT5</accession>
<feature type="transmembrane region" description="Helical" evidence="6">
    <location>
        <begin position="122"/>
        <end position="146"/>
    </location>
</feature>
<dbReference type="EMBL" id="HBGK01045482">
    <property type="protein sequence ID" value="CAD9305255.1"/>
    <property type="molecule type" value="Transcribed_RNA"/>
</dbReference>
<dbReference type="PROSITE" id="PS50801">
    <property type="entry name" value="STAS"/>
    <property type="match status" value="1"/>
</dbReference>
<dbReference type="Gene3D" id="1.20.5.1000">
    <property type="entry name" value="arf6 gtpase in complex with a specific effector, jip4"/>
    <property type="match status" value="1"/>
</dbReference>
<feature type="transmembrane region" description="Helical" evidence="6">
    <location>
        <begin position="223"/>
        <end position="241"/>
    </location>
</feature>
<feature type="coiled-coil region" evidence="5">
    <location>
        <begin position="554"/>
        <end position="616"/>
    </location>
</feature>
<keyword evidence="5" id="KW-0175">Coiled coil</keyword>
<reference evidence="8" key="1">
    <citation type="submission" date="2021-01" db="EMBL/GenBank/DDBJ databases">
        <authorList>
            <person name="Corre E."/>
            <person name="Pelletier E."/>
            <person name="Niang G."/>
            <person name="Scheremetjew M."/>
            <person name="Finn R."/>
            <person name="Kale V."/>
            <person name="Holt S."/>
            <person name="Cochrane G."/>
            <person name="Meng A."/>
            <person name="Brown T."/>
            <person name="Cohen L."/>
        </authorList>
    </citation>
    <scope>NUCLEOTIDE SEQUENCE</scope>
    <source>
        <strain evidence="8">CCMP 410</strain>
    </source>
</reference>
<dbReference type="PANTHER" id="PTHR11814">
    <property type="entry name" value="SULFATE TRANSPORTER"/>
    <property type="match status" value="1"/>
</dbReference>
<comment type="subcellular location">
    <subcellularLocation>
        <location evidence="1">Membrane</location>
        <topology evidence="1">Multi-pass membrane protein</topology>
    </subcellularLocation>
</comment>
<dbReference type="InterPro" id="IPR002645">
    <property type="entry name" value="STAS_dom"/>
</dbReference>
<feature type="transmembrane region" description="Helical" evidence="6">
    <location>
        <begin position="272"/>
        <end position="291"/>
    </location>
</feature>
<protein>
    <recommendedName>
        <fullName evidence="7">STAS domain-containing protein</fullName>
    </recommendedName>
</protein>
<dbReference type="AlphaFoldDB" id="A0A7S1VMT5"/>
<evidence type="ECO:0000256" key="4">
    <source>
        <dbReference type="ARBA" id="ARBA00023136"/>
    </source>
</evidence>
<feature type="transmembrane region" description="Helical" evidence="6">
    <location>
        <begin position="486"/>
        <end position="508"/>
    </location>
</feature>
<evidence type="ECO:0000256" key="2">
    <source>
        <dbReference type="ARBA" id="ARBA00022692"/>
    </source>
</evidence>
<dbReference type="InterPro" id="IPR001902">
    <property type="entry name" value="SLC26A/SulP_fam"/>
</dbReference>
<name>A0A7S1VMT5_9STRA</name>
<feature type="transmembrane region" description="Helical" evidence="6">
    <location>
        <begin position="344"/>
        <end position="370"/>
    </location>
</feature>
<feature type="transmembrane region" description="Helical" evidence="6">
    <location>
        <begin position="197"/>
        <end position="217"/>
    </location>
</feature>
<dbReference type="InterPro" id="IPR036513">
    <property type="entry name" value="STAS_dom_sf"/>
</dbReference>
<feature type="transmembrane region" description="Helical" evidence="6">
    <location>
        <begin position="166"/>
        <end position="190"/>
    </location>
</feature>
<evidence type="ECO:0000256" key="3">
    <source>
        <dbReference type="ARBA" id="ARBA00022989"/>
    </source>
</evidence>
<evidence type="ECO:0000313" key="8">
    <source>
        <dbReference type="EMBL" id="CAD9305255.1"/>
    </source>
</evidence>
<evidence type="ECO:0000256" key="1">
    <source>
        <dbReference type="ARBA" id="ARBA00004141"/>
    </source>
</evidence>
<feature type="transmembrane region" description="Helical" evidence="6">
    <location>
        <begin position="391"/>
        <end position="409"/>
    </location>
</feature>
<dbReference type="GO" id="GO:0055085">
    <property type="term" value="P:transmembrane transport"/>
    <property type="evidence" value="ECO:0007669"/>
    <property type="project" value="InterPro"/>
</dbReference>
<dbReference type="CDD" id="cd07042">
    <property type="entry name" value="STAS_SulP_like_sulfate_transporter"/>
    <property type="match status" value="1"/>
</dbReference>
<evidence type="ECO:0000259" key="7">
    <source>
        <dbReference type="PROSITE" id="PS50801"/>
    </source>
</evidence>